<feature type="chain" id="PRO_5037773519" evidence="2">
    <location>
        <begin position="23"/>
        <end position="1232"/>
    </location>
</feature>
<evidence type="ECO:0000256" key="1">
    <source>
        <dbReference type="ARBA" id="ARBA00022729"/>
    </source>
</evidence>
<dbReference type="InterPro" id="IPR011519">
    <property type="entry name" value="UnbV_ASPIC"/>
</dbReference>
<dbReference type="InterPro" id="IPR027039">
    <property type="entry name" value="Crtac1"/>
</dbReference>
<dbReference type="Gene3D" id="2.130.10.130">
    <property type="entry name" value="Integrin alpha, N-terminal"/>
    <property type="match status" value="4"/>
</dbReference>
<gene>
    <name evidence="4" type="ORF">JIN87_24325</name>
</gene>
<dbReference type="SUPFAM" id="SSF69318">
    <property type="entry name" value="Integrin alpha N-terminal domain"/>
    <property type="match status" value="2"/>
</dbReference>
<dbReference type="InterPro" id="IPR028994">
    <property type="entry name" value="Integrin_alpha_N"/>
</dbReference>
<dbReference type="EMBL" id="JAENIL010000067">
    <property type="protein sequence ID" value="MBK1880033.1"/>
    <property type="molecule type" value="Genomic_DNA"/>
</dbReference>
<proteinExistence type="predicted"/>
<evidence type="ECO:0000259" key="3">
    <source>
        <dbReference type="Pfam" id="PF07593"/>
    </source>
</evidence>
<accession>A0A934S169</accession>
<sequence>MATTLHAASTRAFTLVASIAFAAPSSADPDPQVGFEQINAAQIGIDFQGSQPRTAFTSTQYLDNAGVAAGDFDGDGLCDLFFCGGDHGSQLYLNLGNFTFENVTQSAGLESLSQESINAATFADGDGDGDLDLFLGSLYGKSRYYLNNGDGTFSSSDQVEWQESPIGGVTSFALADIDNDGDLDLYTSRYLNTIVSDRMTPAEFDELYQDEIEKIRQGLPLSKEFAERFTVREVSSNGKSGKSVDENGLNDVLYLNDGRGRFTAALGKSSRFLTAKGSPVDLPQDWGLTSSFRDVDGDGDQDLYVCNDFESPDRFWINDGTGHFKQAPALALRRTSSSSMGVDFADIDLDGLQDFFVVDMLSRSHTLRKKQMGMMVPTKDTIGLISDRPQIMQNTLFLNRGEGLYSEIAQYAGLKASEWSWAPAFIDIDLDGYNDLIVTTGAIRDFMDADVNAEFTRYKEEHGDFTVEQTLANQKKLPPLPMRNFIFRNRGDMTFEDKSEAWGMSEVSISGGMAMADLDQDGDLDVVISNTSSAPEIYQNISQRPRLSVTLKGNDSNTQAVGARLVLQGGGISQTHEVTSGGIYASGSQTIRSFALPKPKSEYTLTIHWTDGTQSVKKIKAGASHISIDQEGSPKRAPIAAGDHNKAPTPLFEDVSQKLGHSHVESPYNDFAHQPLLPNRLSQLGPGISWTDLDHDGDDDLLIPSGRGGNLTILANTPNGFRKTQGTAAFTDQVSVLTSTASNGDISFTLGVSNHELQKPETVMSAIPFSFNKSKGWISHENLPASHSTTGPMSQADIDGDGDLDLFIGGRAIPGKYPEAADSQIFINNSGTLELDTTRSAPFKKAGLVSGSAFADIDSDGDQDLALALEWGPIKVFENDKGTFRDISQQLGLAKLTGWWNGVAFGDFNNDGKLDLVATNWGRNSKYEGSYSQDHPLEIFYGDLNNDGTQDVVEAHFDKQMQCTVPERGFSCSSRAMPFIRDRMKTFEGFGMASLEGIYGTKLEQSKHVAANTLEHHVFINQGRSFQAIPLPLLSQLSPAFGVSVADFDGDGFEDLFLAQNFFAVQVETPRNDAGYGLILRGSGDGSFAPLSTQESGIAIFGEQRGSAVSDYDRDGRVDIAVAQNGSKTKLFRNVSAKPGLRVRLEGTPENVNAIGATIRLEFENDWGPARTISSGSGYCSQETATPVLAVPSPPVGIEIAWPGRAPESIQLQNAAGKSELYVSQDGRIELR</sequence>
<dbReference type="InterPro" id="IPR013517">
    <property type="entry name" value="FG-GAP"/>
</dbReference>
<comment type="caution">
    <text evidence="4">The sequence shown here is derived from an EMBL/GenBank/DDBJ whole genome shotgun (WGS) entry which is preliminary data.</text>
</comment>
<feature type="signal peptide" evidence="2">
    <location>
        <begin position="1"/>
        <end position="22"/>
    </location>
</feature>
<keyword evidence="5" id="KW-1185">Reference proteome</keyword>
<evidence type="ECO:0000256" key="2">
    <source>
        <dbReference type="SAM" id="SignalP"/>
    </source>
</evidence>
<dbReference type="Pfam" id="PF07593">
    <property type="entry name" value="UnbV_ASPIC"/>
    <property type="match status" value="1"/>
</dbReference>
<evidence type="ECO:0000313" key="5">
    <source>
        <dbReference type="Proteomes" id="UP000617628"/>
    </source>
</evidence>
<dbReference type="Proteomes" id="UP000617628">
    <property type="component" value="Unassembled WGS sequence"/>
</dbReference>
<dbReference type="PANTHER" id="PTHR16026:SF0">
    <property type="entry name" value="CARTILAGE ACIDIC PROTEIN 1"/>
    <property type="match status" value="1"/>
</dbReference>
<dbReference type="RefSeq" id="WP_200358537.1">
    <property type="nucleotide sequence ID" value="NZ_JAENIL010000067.1"/>
</dbReference>
<organism evidence="4 5">
    <name type="scientific">Pelagicoccus mobilis</name>
    <dbReference type="NCBI Taxonomy" id="415221"/>
    <lineage>
        <taxon>Bacteria</taxon>
        <taxon>Pseudomonadati</taxon>
        <taxon>Verrucomicrobiota</taxon>
        <taxon>Opitutia</taxon>
        <taxon>Puniceicoccales</taxon>
        <taxon>Pelagicoccaceae</taxon>
        <taxon>Pelagicoccus</taxon>
    </lineage>
</organism>
<name>A0A934S169_9BACT</name>
<dbReference type="AlphaFoldDB" id="A0A934S169"/>
<protein>
    <submittedName>
        <fullName evidence="4">VCBS repeat-containing protein</fullName>
    </submittedName>
</protein>
<dbReference type="PANTHER" id="PTHR16026">
    <property type="entry name" value="CARTILAGE ACIDIC PROTEIN 1"/>
    <property type="match status" value="1"/>
</dbReference>
<evidence type="ECO:0000313" key="4">
    <source>
        <dbReference type="EMBL" id="MBK1880033.1"/>
    </source>
</evidence>
<keyword evidence="1 2" id="KW-0732">Signal</keyword>
<feature type="domain" description="ASPIC/UnbV" evidence="3">
    <location>
        <begin position="560"/>
        <end position="622"/>
    </location>
</feature>
<dbReference type="Pfam" id="PF13517">
    <property type="entry name" value="FG-GAP_3"/>
    <property type="match status" value="4"/>
</dbReference>
<reference evidence="4" key="1">
    <citation type="submission" date="2021-01" db="EMBL/GenBank/DDBJ databases">
        <title>Modified the classification status of verrucomicrobia.</title>
        <authorList>
            <person name="Feng X."/>
        </authorList>
    </citation>
    <scope>NUCLEOTIDE SEQUENCE</scope>
    <source>
        <strain evidence="4">KCTC 13126</strain>
    </source>
</reference>